<dbReference type="Proteomes" id="UP000815846">
    <property type="component" value="Unassembled WGS sequence"/>
</dbReference>
<organism evidence="2 3">
    <name type="scientific">Colwellia echini</name>
    <dbReference type="NCBI Taxonomy" id="1982103"/>
    <lineage>
        <taxon>Bacteria</taxon>
        <taxon>Pseudomonadati</taxon>
        <taxon>Pseudomonadota</taxon>
        <taxon>Gammaproteobacteria</taxon>
        <taxon>Alteromonadales</taxon>
        <taxon>Colwelliaceae</taxon>
        <taxon>Colwellia</taxon>
    </lineage>
</organism>
<reference evidence="2 3" key="1">
    <citation type="submission" date="2019-08" db="EMBL/GenBank/DDBJ databases">
        <title>Microbe sample from Colwellia echini.</title>
        <authorList>
            <person name="Christiansen L."/>
            <person name="Pathiraja D."/>
            <person name="Schultz-Johansen M."/>
            <person name="Choi I.-G."/>
            <person name="Stougaard P."/>
        </authorList>
    </citation>
    <scope>NUCLEOTIDE SEQUENCE [LARGE SCALE GENOMIC DNA]</scope>
    <source>
        <strain evidence="2 3">A3</strain>
    </source>
</reference>
<dbReference type="EMBL" id="PJAI02000002">
    <property type="protein sequence ID" value="TYK66813.1"/>
    <property type="molecule type" value="Genomic_DNA"/>
</dbReference>
<accession>A0ABY3N012</accession>
<evidence type="ECO:0000313" key="3">
    <source>
        <dbReference type="Proteomes" id="UP000815846"/>
    </source>
</evidence>
<feature type="signal peptide" evidence="1">
    <location>
        <begin position="1"/>
        <end position="30"/>
    </location>
</feature>
<comment type="caution">
    <text evidence="2">The sequence shown here is derived from an EMBL/GenBank/DDBJ whole genome shotgun (WGS) entry which is preliminary data.</text>
</comment>
<evidence type="ECO:0000313" key="2">
    <source>
        <dbReference type="EMBL" id="TYK66813.1"/>
    </source>
</evidence>
<dbReference type="InterPro" id="IPR009420">
    <property type="entry name" value="FlhE"/>
</dbReference>
<keyword evidence="2" id="KW-0282">Flagellum</keyword>
<protein>
    <submittedName>
        <fullName evidence="2">Flagellar protein FlhE</fullName>
    </submittedName>
</protein>
<evidence type="ECO:0000256" key="1">
    <source>
        <dbReference type="SAM" id="SignalP"/>
    </source>
</evidence>
<name>A0ABY3N012_9GAMM</name>
<feature type="chain" id="PRO_5047154003" evidence="1">
    <location>
        <begin position="31"/>
        <end position="189"/>
    </location>
</feature>
<gene>
    <name evidence="2" type="ORF">CWS31_003250</name>
</gene>
<dbReference type="Pfam" id="PF06366">
    <property type="entry name" value="FlhE"/>
    <property type="match status" value="1"/>
</dbReference>
<keyword evidence="2" id="KW-0969">Cilium</keyword>
<keyword evidence="3" id="KW-1185">Reference proteome</keyword>
<keyword evidence="2" id="KW-0966">Cell projection</keyword>
<keyword evidence="1" id="KW-0732">Signal</keyword>
<proteinExistence type="predicted"/>
<sequence>MDKRMFVMKMNKTLLALAVITSAFTMNAIAVEQKDVELKFDPSTVEIISVDQLESPHALKSEGGIEAFAAAGAWTKVVYNPSLYTAGQWYFGPLMSAPAGTSPSATVQNITWQWNIWNYNSNLTTYLCESTLSQCVNISGNFGAGANLSTVIPAIPANRSWRYAFYYAGSGTISPTLMGQNGSIAVTYQ</sequence>